<name>A0A9P8LYY4_9EUKA</name>
<protein>
    <submittedName>
        <fullName evidence="1">Uncharacterized protein</fullName>
    </submittedName>
</protein>
<dbReference type="RefSeq" id="XP_067767624.1">
    <property type="nucleotide sequence ID" value="XM_067904142.1"/>
</dbReference>
<keyword evidence="2" id="KW-1185">Reference proteome</keyword>
<evidence type="ECO:0000313" key="2">
    <source>
        <dbReference type="Proteomes" id="UP000018208"/>
    </source>
</evidence>
<dbReference type="EMBL" id="AUWU02000001">
    <property type="protein sequence ID" value="KAH0576851.1"/>
    <property type="molecule type" value="Genomic_DNA"/>
</dbReference>
<dbReference type="AlphaFoldDB" id="A0A9P8LYY4"/>
<dbReference type="GeneID" id="94294220"/>
<dbReference type="Proteomes" id="UP000018208">
    <property type="component" value="Unassembled WGS sequence"/>
</dbReference>
<accession>A0A9P8LYY4</accession>
<organism evidence="1 2">
    <name type="scientific">Spironucleus salmonicida</name>
    <dbReference type="NCBI Taxonomy" id="348837"/>
    <lineage>
        <taxon>Eukaryota</taxon>
        <taxon>Metamonada</taxon>
        <taxon>Diplomonadida</taxon>
        <taxon>Hexamitidae</taxon>
        <taxon>Hexamitinae</taxon>
        <taxon>Spironucleus</taxon>
    </lineage>
</organism>
<sequence length="315" mass="37019">MAIKDSNSASSECDPACTRAVRGYTHSTGIQKTCSMYSELLIFMLKDTRSTSSRPVSKLLRQNGRQECMWWDRRGRLRRKVQNSSRKPELCRQCSENTKFQYLFSCKLEHNLQINDFKFHQRLLQVIQRVKNIELVRRVAKTLLRRMYNYLFKINKTYSLLNQSISQLQQAGIVGPNFTIQLLSSKYSYNDSKQRLTKNKTMPMGDSIFKVQISACQNENTNIYQYSGSLRSVNLVQVIKQFYLFKFRGFSKSQQIIQYQRKSYSGARQFYSNFFLFLVVSQQSQLVVKTVNNLFHSRFSINQKPQELVCIIFSF</sequence>
<reference evidence="1 2" key="1">
    <citation type="journal article" date="2014" name="PLoS Genet.">
        <title>The Genome of Spironucleus salmonicida Highlights a Fish Pathogen Adapted to Fluctuating Environments.</title>
        <authorList>
            <person name="Xu F."/>
            <person name="Jerlstrom-Hultqvist J."/>
            <person name="Einarsson E."/>
            <person name="Astvaldsson A."/>
            <person name="Svard S.G."/>
            <person name="Andersson J.O."/>
        </authorList>
    </citation>
    <scope>NUCLEOTIDE SEQUENCE [LARGE SCALE GENOMIC DNA]</scope>
    <source>
        <strain evidence="1 2">ATCC 50377</strain>
    </source>
</reference>
<gene>
    <name evidence="1" type="ORF">SS50377_20197</name>
</gene>
<proteinExistence type="predicted"/>
<evidence type="ECO:0000313" key="1">
    <source>
        <dbReference type="EMBL" id="KAH0576851.1"/>
    </source>
</evidence>
<dbReference type="KEGG" id="ssao:94294220"/>
<comment type="caution">
    <text evidence="1">The sequence shown here is derived from an EMBL/GenBank/DDBJ whole genome shotgun (WGS) entry which is preliminary data.</text>
</comment>